<gene>
    <name evidence="2" type="ORF">P171DRAFT_448876</name>
</gene>
<dbReference type="InterPro" id="IPR010730">
    <property type="entry name" value="HET"/>
</dbReference>
<accession>A0A9P4P7M2</accession>
<organism evidence="2 3">
    <name type="scientific">Karstenula rhodostoma CBS 690.94</name>
    <dbReference type="NCBI Taxonomy" id="1392251"/>
    <lineage>
        <taxon>Eukaryota</taxon>
        <taxon>Fungi</taxon>
        <taxon>Dikarya</taxon>
        <taxon>Ascomycota</taxon>
        <taxon>Pezizomycotina</taxon>
        <taxon>Dothideomycetes</taxon>
        <taxon>Pleosporomycetidae</taxon>
        <taxon>Pleosporales</taxon>
        <taxon>Massarineae</taxon>
        <taxon>Didymosphaeriaceae</taxon>
        <taxon>Karstenula</taxon>
    </lineage>
</organism>
<protein>
    <submittedName>
        <fullName evidence="2">HET-domain-containing protein</fullName>
    </submittedName>
</protein>
<proteinExistence type="predicted"/>
<name>A0A9P4P7M2_9PLEO</name>
<evidence type="ECO:0000313" key="2">
    <source>
        <dbReference type="EMBL" id="KAF2438812.1"/>
    </source>
</evidence>
<dbReference type="OrthoDB" id="5125733at2759"/>
<evidence type="ECO:0000313" key="3">
    <source>
        <dbReference type="Proteomes" id="UP000799764"/>
    </source>
</evidence>
<comment type="caution">
    <text evidence="2">The sequence shown here is derived from an EMBL/GenBank/DDBJ whole genome shotgun (WGS) entry which is preliminary data.</text>
</comment>
<keyword evidence="3" id="KW-1185">Reference proteome</keyword>
<dbReference type="AlphaFoldDB" id="A0A9P4P7M2"/>
<sequence length="765" mass="85877">MICDKCQAFFEAFFSVSNIFASADHNDNANIAWAHHEEVLHHSMRELRVTSDQLCPICRSILSSPTKWELRDLVPDDDEELDVVLEVDAKNTAFPSLFVTFNAAGGKIGRLPRRMLAVCDGFIQDEELGAALGHTAQLANDSTGSDASLELAGYWLKKCLDHHDKCRQESSTSANSWLPTRLIDVANDTIRLIETKEAINEGNDRRYVSLSHCWGRVQIIRTLLKNIDEHKNCIDPKLLSKTFQEAIHVTRKLGFRYVWIDSLCIIQDEKNDWEAEAGTMCDVYRNATLKIAAAPASGGDAGCFQARDGLIQFPFLVELPSSPGSERVPPLYGRSWVLQEQLLSPRMLIFDGFQVRWQCNTSHGSERTPFGGLSRHIGHQKALRAGIFSNEEFFSIPDIASQEAAAKYQLQYWMYTVMDYTHRGMTKVSDRLVAIEGIAQALSRHTKKKYYAGLWEQDFWLGLLWSVAHENEFTAEVPEAFSLEHNTHVRHEAAIAPSWSWVSVTVPVVYPVPDILSLHRMCDVLSVRVAGTPAAKSGSLKLTGHLRTGYVDAIYPFAIRDAALSNPHMTTPKPTGAKHLITYRGRSFHPNDFFVFSDTSPDTTANRLSGGQNWRLIRGTFRPDELIPPNTQLTFLAIAQWHVGLAEAPATTRTHRPHDPITIWSIALVPTGATNGEFRRVGYAVWEDCAWYGYMCGVRERPGRGVEREAGWKGMLAGTHLEKMGWGGEEVGGAHKHEWVRGGETPELKRYGHWVEVAERMVTVV</sequence>
<reference evidence="2" key="1">
    <citation type="journal article" date="2020" name="Stud. Mycol.">
        <title>101 Dothideomycetes genomes: a test case for predicting lifestyles and emergence of pathogens.</title>
        <authorList>
            <person name="Haridas S."/>
            <person name="Albert R."/>
            <person name="Binder M."/>
            <person name="Bloem J."/>
            <person name="Labutti K."/>
            <person name="Salamov A."/>
            <person name="Andreopoulos B."/>
            <person name="Baker S."/>
            <person name="Barry K."/>
            <person name="Bills G."/>
            <person name="Bluhm B."/>
            <person name="Cannon C."/>
            <person name="Castanera R."/>
            <person name="Culley D."/>
            <person name="Daum C."/>
            <person name="Ezra D."/>
            <person name="Gonzalez J."/>
            <person name="Henrissat B."/>
            <person name="Kuo A."/>
            <person name="Liang C."/>
            <person name="Lipzen A."/>
            <person name="Lutzoni F."/>
            <person name="Magnuson J."/>
            <person name="Mondo S."/>
            <person name="Nolan M."/>
            <person name="Ohm R."/>
            <person name="Pangilinan J."/>
            <person name="Park H.-J."/>
            <person name="Ramirez L."/>
            <person name="Alfaro M."/>
            <person name="Sun H."/>
            <person name="Tritt A."/>
            <person name="Yoshinaga Y."/>
            <person name="Zwiers L.-H."/>
            <person name="Turgeon B."/>
            <person name="Goodwin S."/>
            <person name="Spatafora J."/>
            <person name="Crous P."/>
            <person name="Grigoriev I."/>
        </authorList>
    </citation>
    <scope>NUCLEOTIDE SEQUENCE</scope>
    <source>
        <strain evidence="2">CBS 690.94</strain>
    </source>
</reference>
<dbReference type="PANTHER" id="PTHR33112:SF10">
    <property type="entry name" value="TOL"/>
    <property type="match status" value="1"/>
</dbReference>
<dbReference type="Pfam" id="PF06985">
    <property type="entry name" value="HET"/>
    <property type="match status" value="1"/>
</dbReference>
<feature type="domain" description="Heterokaryon incompatibility" evidence="1">
    <location>
        <begin position="207"/>
        <end position="307"/>
    </location>
</feature>
<dbReference type="Proteomes" id="UP000799764">
    <property type="component" value="Unassembled WGS sequence"/>
</dbReference>
<dbReference type="PANTHER" id="PTHR33112">
    <property type="entry name" value="DOMAIN PROTEIN, PUTATIVE-RELATED"/>
    <property type="match status" value="1"/>
</dbReference>
<evidence type="ECO:0000259" key="1">
    <source>
        <dbReference type="Pfam" id="PF06985"/>
    </source>
</evidence>
<dbReference type="EMBL" id="MU001511">
    <property type="protein sequence ID" value="KAF2438812.1"/>
    <property type="molecule type" value="Genomic_DNA"/>
</dbReference>